<evidence type="ECO:0000313" key="1">
    <source>
        <dbReference type="EMBL" id="JAH48560.1"/>
    </source>
</evidence>
<reference evidence="1" key="1">
    <citation type="submission" date="2014-11" db="EMBL/GenBank/DDBJ databases">
        <authorList>
            <person name="Amaro Gonzalez C."/>
        </authorList>
    </citation>
    <scope>NUCLEOTIDE SEQUENCE</scope>
</reference>
<proteinExistence type="predicted"/>
<accession>A0A0E9T6I8</accession>
<sequence length="31" mass="3478">MWVCSLTASLGYKAHSYAFCSETLPQNQRNA</sequence>
<dbReference type="AlphaFoldDB" id="A0A0E9T6I8"/>
<name>A0A0E9T6I8_ANGAN</name>
<protein>
    <submittedName>
        <fullName evidence="1">Uncharacterized protein</fullName>
    </submittedName>
</protein>
<reference evidence="1" key="2">
    <citation type="journal article" date="2015" name="Fish Shellfish Immunol.">
        <title>Early steps in the European eel (Anguilla anguilla)-Vibrio vulnificus interaction in the gills: Role of the RtxA13 toxin.</title>
        <authorList>
            <person name="Callol A."/>
            <person name="Pajuelo D."/>
            <person name="Ebbesson L."/>
            <person name="Teles M."/>
            <person name="MacKenzie S."/>
            <person name="Amaro C."/>
        </authorList>
    </citation>
    <scope>NUCLEOTIDE SEQUENCE</scope>
</reference>
<dbReference type="EMBL" id="GBXM01060017">
    <property type="protein sequence ID" value="JAH48560.1"/>
    <property type="molecule type" value="Transcribed_RNA"/>
</dbReference>
<organism evidence="1">
    <name type="scientific">Anguilla anguilla</name>
    <name type="common">European freshwater eel</name>
    <name type="synonym">Muraena anguilla</name>
    <dbReference type="NCBI Taxonomy" id="7936"/>
    <lineage>
        <taxon>Eukaryota</taxon>
        <taxon>Metazoa</taxon>
        <taxon>Chordata</taxon>
        <taxon>Craniata</taxon>
        <taxon>Vertebrata</taxon>
        <taxon>Euteleostomi</taxon>
        <taxon>Actinopterygii</taxon>
        <taxon>Neopterygii</taxon>
        <taxon>Teleostei</taxon>
        <taxon>Anguilliformes</taxon>
        <taxon>Anguillidae</taxon>
        <taxon>Anguilla</taxon>
    </lineage>
</organism>